<keyword evidence="2" id="KW-1185">Reference proteome</keyword>
<dbReference type="InterPro" id="IPR016024">
    <property type="entry name" value="ARM-type_fold"/>
</dbReference>
<name>A0A975GS54_9BACT</name>
<dbReference type="Pfam" id="PF08713">
    <property type="entry name" value="DNA_alkylation"/>
    <property type="match status" value="1"/>
</dbReference>
<accession>A0A975GS54</accession>
<dbReference type="Gene3D" id="1.25.10.90">
    <property type="match status" value="1"/>
</dbReference>
<organism evidence="1 2">
    <name type="scientific">Desulfonema magnum</name>
    <dbReference type="NCBI Taxonomy" id="45655"/>
    <lineage>
        <taxon>Bacteria</taxon>
        <taxon>Pseudomonadati</taxon>
        <taxon>Thermodesulfobacteriota</taxon>
        <taxon>Desulfobacteria</taxon>
        <taxon>Desulfobacterales</taxon>
        <taxon>Desulfococcaceae</taxon>
        <taxon>Desulfonema</taxon>
    </lineage>
</organism>
<dbReference type="PANTHER" id="PTHR41291:SF1">
    <property type="entry name" value="DNA ALKYLATION REPAIR PROTEIN"/>
    <property type="match status" value="1"/>
</dbReference>
<protein>
    <submittedName>
        <fullName evidence="1">DNA alkylation repair protein</fullName>
    </submittedName>
</protein>
<sequence>MRYDNILERLKSLADPESVAGMARFGVNSENTYGISIPNLRKIAAQIGKDHLLAAHLWSSGIHEARILACMTDAPQMVTRDQMERQVKDFDSWDICDQCCNKLFVKTEFAYLKAIEWTTREEEFVKRAGFVLMTQVAVHDKHADELQFEQFFSMIIREAWDARNFVKKAVNWALRQIGKRNQYLNTRAIEIAEDIRKTDSKAARWIATDALRELTGDNVQKRLRKNKVGEAILNPGDCLQGALLLWSIFL</sequence>
<gene>
    <name evidence="1" type="ORF">dnm_077680</name>
</gene>
<dbReference type="Proteomes" id="UP000663722">
    <property type="component" value="Chromosome"/>
</dbReference>
<evidence type="ECO:0000313" key="1">
    <source>
        <dbReference type="EMBL" id="QTA91695.1"/>
    </source>
</evidence>
<proteinExistence type="predicted"/>
<dbReference type="CDD" id="cd06561">
    <property type="entry name" value="AlkD_like"/>
    <property type="match status" value="1"/>
</dbReference>
<evidence type="ECO:0000313" key="2">
    <source>
        <dbReference type="Proteomes" id="UP000663722"/>
    </source>
</evidence>
<dbReference type="SUPFAM" id="SSF48371">
    <property type="entry name" value="ARM repeat"/>
    <property type="match status" value="1"/>
</dbReference>
<dbReference type="AlphaFoldDB" id="A0A975GS54"/>
<dbReference type="PANTHER" id="PTHR41291">
    <property type="entry name" value="DNA ALKYLATION REPAIR PROTEIN"/>
    <property type="match status" value="1"/>
</dbReference>
<dbReference type="KEGG" id="dmm:dnm_077680"/>
<dbReference type="InterPro" id="IPR014825">
    <property type="entry name" value="DNA_alkylation"/>
</dbReference>
<reference evidence="1" key="1">
    <citation type="journal article" date="2021" name="Microb. Physiol.">
        <title>Proteogenomic Insights into the Physiology of Marine, Sulfate-Reducing, Filamentous Desulfonema limicola and Desulfonema magnum.</title>
        <authorList>
            <person name="Schnaars V."/>
            <person name="Wohlbrand L."/>
            <person name="Scheve S."/>
            <person name="Hinrichs C."/>
            <person name="Reinhardt R."/>
            <person name="Rabus R."/>
        </authorList>
    </citation>
    <scope>NUCLEOTIDE SEQUENCE</scope>
    <source>
        <strain evidence="1">4be13</strain>
    </source>
</reference>
<dbReference type="EMBL" id="CP061800">
    <property type="protein sequence ID" value="QTA91695.1"/>
    <property type="molecule type" value="Genomic_DNA"/>
</dbReference>
<dbReference type="RefSeq" id="WP_207679363.1">
    <property type="nucleotide sequence ID" value="NZ_CP061800.1"/>
</dbReference>